<reference evidence="3" key="1">
    <citation type="journal article" date="2019" name="Int. J. Syst. Evol. Microbiol.">
        <title>The Global Catalogue of Microorganisms (GCM) 10K type strain sequencing project: providing services to taxonomists for standard genome sequencing and annotation.</title>
        <authorList>
            <consortium name="The Broad Institute Genomics Platform"/>
            <consortium name="The Broad Institute Genome Sequencing Center for Infectious Disease"/>
            <person name="Wu L."/>
            <person name="Ma J."/>
        </authorList>
    </citation>
    <scope>NUCLEOTIDE SEQUENCE [LARGE SCALE GENOMIC DNA]</scope>
    <source>
        <strain evidence="3">CGMCC 1.15053</strain>
    </source>
</reference>
<keyword evidence="3" id="KW-1185">Reference proteome</keyword>
<gene>
    <name evidence="2" type="ORF">ACFPQ6_12865</name>
</gene>
<protein>
    <submittedName>
        <fullName evidence="2">Uncharacterized protein</fullName>
    </submittedName>
</protein>
<organism evidence="2 3">
    <name type="scientific">Deinococcus petrolearius</name>
    <dbReference type="NCBI Taxonomy" id="1751295"/>
    <lineage>
        <taxon>Bacteria</taxon>
        <taxon>Thermotogati</taxon>
        <taxon>Deinococcota</taxon>
        <taxon>Deinococci</taxon>
        <taxon>Deinococcales</taxon>
        <taxon>Deinococcaceae</taxon>
        <taxon>Deinococcus</taxon>
    </lineage>
</organism>
<dbReference type="EMBL" id="JBHSOH010000015">
    <property type="protein sequence ID" value="MFC5849201.1"/>
    <property type="molecule type" value="Genomic_DNA"/>
</dbReference>
<evidence type="ECO:0000256" key="1">
    <source>
        <dbReference type="SAM" id="MobiDB-lite"/>
    </source>
</evidence>
<sequence length="242" mass="28032">MSKTNTRTSITDKSKYSPSSDAMPSEVEYLSLEKISSEIQKADFHPQRLRIGLDAEPPRLHLPIEDWKEFYATAKALKSTVIFYVAEPLTDTDLIMGTGQKLIWKVLPEAKWLEEKIGHFPTVIYYAFFGSGVLEFRQDTTWWLGTESLWEQATEAVKQGDRQERQQQRQAFLAELQSVLPQDEVFRKIALLPRPPITEIRKRIIELFKDQRFIGSLNIEIQDIVKQVKLEHKLNKKNNGAN</sequence>
<comment type="caution">
    <text evidence="2">The sequence shown here is derived from an EMBL/GenBank/DDBJ whole genome shotgun (WGS) entry which is preliminary data.</text>
</comment>
<name>A0ABW1DNP1_9DEIO</name>
<feature type="region of interest" description="Disordered" evidence="1">
    <location>
        <begin position="1"/>
        <end position="24"/>
    </location>
</feature>
<proteinExistence type="predicted"/>
<evidence type="ECO:0000313" key="3">
    <source>
        <dbReference type="Proteomes" id="UP001595979"/>
    </source>
</evidence>
<dbReference type="RefSeq" id="WP_380050066.1">
    <property type="nucleotide sequence ID" value="NZ_JBHSOH010000015.1"/>
</dbReference>
<accession>A0ABW1DNP1</accession>
<dbReference type="Proteomes" id="UP001595979">
    <property type="component" value="Unassembled WGS sequence"/>
</dbReference>
<evidence type="ECO:0000313" key="2">
    <source>
        <dbReference type="EMBL" id="MFC5849201.1"/>
    </source>
</evidence>